<protein>
    <submittedName>
        <fullName evidence="1">Uncharacterized protein</fullName>
    </submittedName>
</protein>
<name>A0A5N6XQP9_9EURO</name>
<sequence>MTKDGGDESPNHVGEWLLEVLPGGRQSFRIIGMEKWATTPYLLTSHSVFLINPTTLDVCSRIGSDMLTTILPRDKEILDNGRDIESWLAMTHCPSAYLIRMDVHTSNARLSFW</sequence>
<dbReference type="AlphaFoldDB" id="A0A5N6XQP9"/>
<dbReference type="EMBL" id="ML737216">
    <property type="protein sequence ID" value="KAE8335535.1"/>
    <property type="molecule type" value="Genomic_DNA"/>
</dbReference>
<reference evidence="1" key="1">
    <citation type="submission" date="2019-04" db="EMBL/GenBank/DDBJ databases">
        <title>Friends and foes A comparative genomics study of 23 Aspergillus species from section Flavi.</title>
        <authorList>
            <consortium name="DOE Joint Genome Institute"/>
            <person name="Kjaerbolling I."/>
            <person name="Vesth T."/>
            <person name="Frisvad J.C."/>
            <person name="Nybo J.L."/>
            <person name="Theobald S."/>
            <person name="Kildgaard S."/>
            <person name="Isbrandt T."/>
            <person name="Kuo A."/>
            <person name="Sato A."/>
            <person name="Lyhne E.K."/>
            <person name="Kogle M.E."/>
            <person name="Wiebenga A."/>
            <person name="Kun R.S."/>
            <person name="Lubbers R.J."/>
            <person name="Makela M.R."/>
            <person name="Barry K."/>
            <person name="Chovatia M."/>
            <person name="Clum A."/>
            <person name="Daum C."/>
            <person name="Haridas S."/>
            <person name="He G."/>
            <person name="LaButti K."/>
            <person name="Lipzen A."/>
            <person name="Mondo S."/>
            <person name="Riley R."/>
            <person name="Salamov A."/>
            <person name="Simmons B.A."/>
            <person name="Magnuson J.K."/>
            <person name="Henrissat B."/>
            <person name="Mortensen U.H."/>
            <person name="Larsen T.O."/>
            <person name="Devries R.P."/>
            <person name="Grigoriev I.V."/>
            <person name="Machida M."/>
            <person name="Baker S.E."/>
            <person name="Andersen M.R."/>
        </authorList>
    </citation>
    <scope>NUCLEOTIDE SEQUENCE</scope>
    <source>
        <strain evidence="1">CBS 117612</strain>
    </source>
</reference>
<dbReference type="OrthoDB" id="10441168at2759"/>
<evidence type="ECO:0000313" key="1">
    <source>
        <dbReference type="EMBL" id="KAE8335535.1"/>
    </source>
</evidence>
<proteinExistence type="predicted"/>
<accession>A0A5N6XQP9</accession>
<dbReference type="Proteomes" id="UP000325558">
    <property type="component" value="Unassembled WGS sequence"/>
</dbReference>
<gene>
    <name evidence="1" type="ORF">BDV24DRAFT_143742</name>
</gene>
<organism evidence="1">
    <name type="scientific">Aspergillus arachidicola</name>
    <dbReference type="NCBI Taxonomy" id="656916"/>
    <lineage>
        <taxon>Eukaryota</taxon>
        <taxon>Fungi</taxon>
        <taxon>Dikarya</taxon>
        <taxon>Ascomycota</taxon>
        <taxon>Pezizomycotina</taxon>
        <taxon>Eurotiomycetes</taxon>
        <taxon>Eurotiomycetidae</taxon>
        <taxon>Eurotiales</taxon>
        <taxon>Aspergillaceae</taxon>
        <taxon>Aspergillus</taxon>
        <taxon>Aspergillus subgen. Circumdati</taxon>
    </lineage>
</organism>